<dbReference type="Gene3D" id="1.25.40.10">
    <property type="entry name" value="Tetratricopeptide repeat domain"/>
    <property type="match status" value="1"/>
</dbReference>
<evidence type="ECO:0000313" key="1">
    <source>
        <dbReference type="EMBL" id="GAA1662246.1"/>
    </source>
</evidence>
<sequence length="205" mass="22343">MPLAQPELDLLWDFSDAPASEKRLREAAESAVDPGVRAELQTQVARALGLQDRFAEADALLDTITSDAPAVRTRVVLERGRVRNSRGEPDAAVPFFRSAAEVAAAADLVFLQVDALHMLAIAEPAHAGRWTARAQEVLADVTDERTLRWNVALHNNAGWTSFDAGRIDEAIAAFERARQAAVRWGTPQQVQWAGEALEEARAARG</sequence>
<dbReference type="Proteomes" id="UP001500596">
    <property type="component" value="Unassembled WGS sequence"/>
</dbReference>
<dbReference type="RefSeq" id="WP_344050823.1">
    <property type="nucleotide sequence ID" value="NZ_BAAAPK010000001.1"/>
</dbReference>
<dbReference type="InterPro" id="IPR011990">
    <property type="entry name" value="TPR-like_helical_dom_sf"/>
</dbReference>
<organism evidence="1 2">
    <name type="scientific">Microbacterium lacus</name>
    <dbReference type="NCBI Taxonomy" id="415217"/>
    <lineage>
        <taxon>Bacteria</taxon>
        <taxon>Bacillati</taxon>
        <taxon>Actinomycetota</taxon>
        <taxon>Actinomycetes</taxon>
        <taxon>Micrococcales</taxon>
        <taxon>Microbacteriaceae</taxon>
        <taxon>Microbacterium</taxon>
    </lineage>
</organism>
<evidence type="ECO:0000313" key="2">
    <source>
        <dbReference type="Proteomes" id="UP001500596"/>
    </source>
</evidence>
<dbReference type="EMBL" id="BAAAPK010000001">
    <property type="protein sequence ID" value="GAA1662246.1"/>
    <property type="molecule type" value="Genomic_DNA"/>
</dbReference>
<accession>A0ABN2FYR9</accession>
<gene>
    <name evidence="1" type="ORF">GCM10009807_02720</name>
</gene>
<keyword evidence="2" id="KW-1185">Reference proteome</keyword>
<dbReference type="SUPFAM" id="SSF48452">
    <property type="entry name" value="TPR-like"/>
    <property type="match status" value="1"/>
</dbReference>
<proteinExistence type="predicted"/>
<protein>
    <recommendedName>
        <fullName evidence="3">Tetratricopeptide repeat protein</fullName>
    </recommendedName>
</protein>
<evidence type="ECO:0008006" key="3">
    <source>
        <dbReference type="Google" id="ProtNLM"/>
    </source>
</evidence>
<reference evidence="1 2" key="1">
    <citation type="journal article" date="2019" name="Int. J. Syst. Evol. Microbiol.">
        <title>The Global Catalogue of Microorganisms (GCM) 10K type strain sequencing project: providing services to taxonomists for standard genome sequencing and annotation.</title>
        <authorList>
            <consortium name="The Broad Institute Genomics Platform"/>
            <consortium name="The Broad Institute Genome Sequencing Center for Infectious Disease"/>
            <person name="Wu L."/>
            <person name="Ma J."/>
        </authorList>
    </citation>
    <scope>NUCLEOTIDE SEQUENCE [LARGE SCALE GENOMIC DNA]</scope>
    <source>
        <strain evidence="1 2">JCM 15575</strain>
    </source>
</reference>
<comment type="caution">
    <text evidence="1">The sequence shown here is derived from an EMBL/GenBank/DDBJ whole genome shotgun (WGS) entry which is preliminary data.</text>
</comment>
<name>A0ABN2FYR9_9MICO</name>